<evidence type="ECO:0000313" key="6">
    <source>
        <dbReference type="Proteomes" id="UP000007110"/>
    </source>
</evidence>
<keyword evidence="1" id="KW-0479">Metal-binding</keyword>
<dbReference type="OrthoDB" id="10167429at2759"/>
<keyword evidence="6" id="KW-1185">Reference proteome</keyword>
<dbReference type="RefSeq" id="XP_030828855.1">
    <property type="nucleotide sequence ID" value="XM_030972995.1"/>
</dbReference>
<accession>A0A7M7MZQ3</accession>
<sequence length="138" mass="16382">MRETGKYKFEHCFPVKFINNFYYQFSYSTVASVIMPVDYAAIIVEVMSEEGLFPREGVRGYGQSKCENCNRSWSTYRAHVVIDLKGQEVAKIYKQKCKRCKQEHVPSFPEEEFTEMVKKALNRRNTPRSEFKRQHFSR</sequence>
<dbReference type="InterPro" id="IPR027377">
    <property type="entry name" value="ZAR1/RTP1-5-like_Znf-3CxxC"/>
</dbReference>
<dbReference type="Pfam" id="PF13695">
    <property type="entry name" value="Zn_ribbon_3CxxC"/>
    <property type="match status" value="1"/>
</dbReference>
<dbReference type="KEGG" id="spu:105445107"/>
<keyword evidence="2" id="KW-0863">Zinc-finger</keyword>
<dbReference type="GeneID" id="105445107"/>
<dbReference type="SMART" id="SM01328">
    <property type="entry name" value="zf-3CxxC"/>
    <property type="match status" value="1"/>
</dbReference>
<proteinExistence type="predicted"/>
<organism evidence="5 6">
    <name type="scientific">Strongylocentrotus purpuratus</name>
    <name type="common">Purple sea urchin</name>
    <dbReference type="NCBI Taxonomy" id="7668"/>
    <lineage>
        <taxon>Eukaryota</taxon>
        <taxon>Metazoa</taxon>
        <taxon>Echinodermata</taxon>
        <taxon>Eleutherozoa</taxon>
        <taxon>Echinozoa</taxon>
        <taxon>Echinoidea</taxon>
        <taxon>Euechinoidea</taxon>
        <taxon>Echinacea</taxon>
        <taxon>Camarodonta</taxon>
        <taxon>Echinidea</taxon>
        <taxon>Strongylocentrotidae</taxon>
        <taxon>Strongylocentrotus</taxon>
    </lineage>
</organism>
<protein>
    <recommendedName>
        <fullName evidence="4">3CxxC-type domain-containing protein</fullName>
    </recommendedName>
</protein>
<reference evidence="5" key="2">
    <citation type="submission" date="2021-01" db="UniProtKB">
        <authorList>
            <consortium name="EnsemblMetazoa"/>
        </authorList>
    </citation>
    <scope>IDENTIFICATION</scope>
</reference>
<evidence type="ECO:0000256" key="3">
    <source>
        <dbReference type="ARBA" id="ARBA00022833"/>
    </source>
</evidence>
<evidence type="ECO:0000259" key="4">
    <source>
        <dbReference type="SMART" id="SM01328"/>
    </source>
</evidence>
<reference evidence="6" key="1">
    <citation type="submission" date="2015-02" db="EMBL/GenBank/DDBJ databases">
        <title>Genome sequencing for Strongylocentrotus purpuratus.</title>
        <authorList>
            <person name="Murali S."/>
            <person name="Liu Y."/>
            <person name="Vee V."/>
            <person name="English A."/>
            <person name="Wang M."/>
            <person name="Skinner E."/>
            <person name="Han Y."/>
            <person name="Muzny D.M."/>
            <person name="Worley K.C."/>
            <person name="Gibbs R.A."/>
        </authorList>
    </citation>
    <scope>NUCLEOTIDE SEQUENCE</scope>
</reference>
<feature type="domain" description="3CxxC-type" evidence="4">
    <location>
        <begin position="59"/>
        <end position="135"/>
    </location>
</feature>
<dbReference type="InParanoid" id="A0A7M7MZQ3"/>
<evidence type="ECO:0000313" key="5">
    <source>
        <dbReference type="EnsemblMetazoa" id="XP_030828855"/>
    </source>
</evidence>
<evidence type="ECO:0000256" key="2">
    <source>
        <dbReference type="ARBA" id="ARBA00022771"/>
    </source>
</evidence>
<dbReference type="Proteomes" id="UP000007110">
    <property type="component" value="Unassembled WGS sequence"/>
</dbReference>
<keyword evidence="3" id="KW-0862">Zinc</keyword>
<dbReference type="EnsemblMetazoa" id="XM_030972995">
    <property type="protein sequence ID" value="XP_030828855"/>
    <property type="gene ID" value="LOC105445107"/>
</dbReference>
<dbReference type="GO" id="GO:0008270">
    <property type="term" value="F:zinc ion binding"/>
    <property type="evidence" value="ECO:0007669"/>
    <property type="project" value="UniProtKB-KW"/>
</dbReference>
<name>A0A7M7MZQ3_STRPU</name>
<evidence type="ECO:0000256" key="1">
    <source>
        <dbReference type="ARBA" id="ARBA00022723"/>
    </source>
</evidence>
<dbReference type="AlphaFoldDB" id="A0A7M7MZQ3"/>